<evidence type="ECO:0000313" key="2">
    <source>
        <dbReference type="Proteomes" id="UP001243713"/>
    </source>
</evidence>
<gene>
    <name evidence="1" type="ORF">MOQ58_11880</name>
</gene>
<sequence>MDLHSKLVSAIEAFDRWEQPWEFYDSVSSAPSLDANDLEKLKRVWGTAIESGGWLASKDFADGCSLVDARLPSGFPWLSNKARRQLVNGASYQWL</sequence>
<proteinExistence type="predicted"/>
<dbReference type="Proteomes" id="UP001243713">
    <property type="component" value="Chromosome"/>
</dbReference>
<dbReference type="RefSeq" id="WP_280163654.1">
    <property type="nucleotide sequence ID" value="NZ_CP093428.1"/>
</dbReference>
<protein>
    <submittedName>
        <fullName evidence="1">Uncharacterized protein</fullName>
    </submittedName>
</protein>
<reference evidence="1 2" key="1">
    <citation type="submission" date="2022-03" db="EMBL/GenBank/DDBJ databases">
        <title>Plant growth promoting endophytes with ACC deaminase activity.</title>
        <authorList>
            <person name="Charles T."/>
            <person name="Van Dyk A."/>
            <person name="Cheng J."/>
            <person name="Heil J."/>
        </authorList>
    </citation>
    <scope>NUCLEOTIDE SEQUENCE [LARGE SCALE GENOMIC DNA]</scope>
    <source>
        <strain evidence="1 2">8R6</strain>
    </source>
</reference>
<evidence type="ECO:0000313" key="1">
    <source>
        <dbReference type="EMBL" id="WGK92850.1"/>
    </source>
</evidence>
<name>A0ABY8MZN2_9PSED</name>
<dbReference type="EMBL" id="CP093428">
    <property type="protein sequence ID" value="WGK92850.1"/>
    <property type="molecule type" value="Genomic_DNA"/>
</dbReference>
<organism evidence="1 2">
    <name type="scientific">Pseudomonas migulae</name>
    <dbReference type="NCBI Taxonomy" id="78543"/>
    <lineage>
        <taxon>Bacteria</taxon>
        <taxon>Pseudomonadati</taxon>
        <taxon>Pseudomonadota</taxon>
        <taxon>Gammaproteobacteria</taxon>
        <taxon>Pseudomonadales</taxon>
        <taxon>Pseudomonadaceae</taxon>
        <taxon>Pseudomonas</taxon>
    </lineage>
</organism>
<accession>A0ABY8MZN2</accession>
<keyword evidence="2" id="KW-1185">Reference proteome</keyword>